<accession>A0A6J7WU95</accession>
<dbReference type="EMBL" id="LR798266">
    <property type="protein sequence ID" value="CAB5218803.1"/>
    <property type="molecule type" value="Genomic_DNA"/>
</dbReference>
<protein>
    <submittedName>
        <fullName evidence="1">Uncharacterized protein</fullName>
    </submittedName>
</protein>
<organism evidence="1">
    <name type="scientific">uncultured Caudovirales phage</name>
    <dbReference type="NCBI Taxonomy" id="2100421"/>
    <lineage>
        <taxon>Viruses</taxon>
        <taxon>Duplodnaviria</taxon>
        <taxon>Heunggongvirae</taxon>
        <taxon>Uroviricota</taxon>
        <taxon>Caudoviricetes</taxon>
        <taxon>Peduoviridae</taxon>
        <taxon>Maltschvirus</taxon>
        <taxon>Maltschvirus maltsch</taxon>
    </lineage>
</organism>
<gene>
    <name evidence="1" type="ORF">UFOVP215_20</name>
</gene>
<sequence length="52" mass="5847">MKHFDLLGVWFLSIATFLTSSEVIGFFAIIASITTIVNNLPGVIKFIKKYIK</sequence>
<name>A0A6J7WU95_9CAUD</name>
<evidence type="ECO:0000313" key="1">
    <source>
        <dbReference type="EMBL" id="CAB5218803.1"/>
    </source>
</evidence>
<proteinExistence type="predicted"/>
<reference evidence="1" key="1">
    <citation type="submission" date="2020-05" db="EMBL/GenBank/DDBJ databases">
        <authorList>
            <person name="Chiriac C."/>
            <person name="Salcher M."/>
            <person name="Ghai R."/>
            <person name="Kavagutti S V."/>
        </authorList>
    </citation>
    <scope>NUCLEOTIDE SEQUENCE</scope>
</reference>